<gene>
    <name evidence="1" type="ORF">G3T16_14325</name>
</gene>
<evidence type="ECO:0000313" key="1">
    <source>
        <dbReference type="EMBL" id="QIB64046.1"/>
    </source>
</evidence>
<organism evidence="1 2">
    <name type="scientific">Kineobactrum salinum</name>
    <dbReference type="NCBI Taxonomy" id="2708301"/>
    <lineage>
        <taxon>Bacteria</taxon>
        <taxon>Pseudomonadati</taxon>
        <taxon>Pseudomonadota</taxon>
        <taxon>Gammaproteobacteria</taxon>
        <taxon>Cellvibrionales</taxon>
        <taxon>Halieaceae</taxon>
        <taxon>Kineobactrum</taxon>
    </lineage>
</organism>
<dbReference type="Gene3D" id="3.90.1150.10">
    <property type="entry name" value="Aspartate Aminotransferase, domain 1"/>
    <property type="match status" value="1"/>
</dbReference>
<dbReference type="EMBL" id="CP048711">
    <property type="protein sequence ID" value="QIB64046.1"/>
    <property type="molecule type" value="Genomic_DNA"/>
</dbReference>
<sequence length="67" mass="6898">MLHSKLPGVGTITFSCMSALATECGALNLSQGFPDCPAPPTTYCAITASVSAPDEVILLAAEQLCRI</sequence>
<accession>A0A6C0TW93</accession>
<protein>
    <submittedName>
        <fullName evidence="1">Uncharacterized protein</fullName>
    </submittedName>
</protein>
<reference evidence="1 2" key="1">
    <citation type="submission" date="2020-02" db="EMBL/GenBank/DDBJ databases">
        <title>Genome sequencing for Kineobactrum sp. M2.</title>
        <authorList>
            <person name="Park S.-J."/>
        </authorList>
    </citation>
    <scope>NUCLEOTIDE SEQUENCE [LARGE SCALE GENOMIC DNA]</scope>
    <source>
        <strain evidence="1 2">M2</strain>
    </source>
</reference>
<name>A0A6C0TW93_9GAMM</name>
<keyword evidence="2" id="KW-1185">Reference proteome</keyword>
<dbReference type="InterPro" id="IPR015422">
    <property type="entry name" value="PyrdxlP-dep_Trfase_small"/>
</dbReference>
<dbReference type="Proteomes" id="UP000477680">
    <property type="component" value="Chromosome"/>
</dbReference>
<evidence type="ECO:0000313" key="2">
    <source>
        <dbReference type="Proteomes" id="UP000477680"/>
    </source>
</evidence>
<dbReference type="RefSeq" id="WP_163493298.1">
    <property type="nucleotide sequence ID" value="NZ_CP048711.1"/>
</dbReference>
<dbReference type="AlphaFoldDB" id="A0A6C0TW93"/>
<proteinExistence type="predicted"/>
<dbReference type="KEGG" id="kim:G3T16_14325"/>
<dbReference type="PROSITE" id="PS51257">
    <property type="entry name" value="PROKAR_LIPOPROTEIN"/>
    <property type="match status" value="1"/>
</dbReference>